<evidence type="ECO:0000313" key="4">
    <source>
        <dbReference type="Proteomes" id="UP001321766"/>
    </source>
</evidence>
<organism evidence="3 4">
    <name type="scientific">Bombiscardovia nodaiensis</name>
    <dbReference type="NCBI Taxonomy" id="2932181"/>
    <lineage>
        <taxon>Bacteria</taxon>
        <taxon>Bacillati</taxon>
        <taxon>Actinomycetota</taxon>
        <taxon>Actinomycetes</taxon>
        <taxon>Bifidobacteriales</taxon>
        <taxon>Bifidobacteriaceae</taxon>
        <taxon>Bombiscardovia</taxon>
    </lineage>
</organism>
<evidence type="ECO:0000256" key="2">
    <source>
        <dbReference type="SAM" id="Phobius"/>
    </source>
</evidence>
<keyword evidence="2" id="KW-0812">Transmembrane</keyword>
<keyword evidence="2" id="KW-1133">Transmembrane helix</keyword>
<reference evidence="3 4" key="1">
    <citation type="journal article" date="2023" name="Microbiol. Spectr.">
        <title>Symbiosis of Carpenter Bees with Uncharacterized Lactic Acid Bacteria Showing NAD Auxotrophy.</title>
        <authorList>
            <person name="Kawasaki S."/>
            <person name="Ozawa K."/>
            <person name="Mori T."/>
            <person name="Yamamoto A."/>
            <person name="Ito M."/>
            <person name="Ohkuma M."/>
            <person name="Sakamoto M."/>
            <person name="Matsutani M."/>
        </authorList>
    </citation>
    <scope>NUCLEOTIDE SEQUENCE [LARGE SCALE GENOMIC DNA]</scope>
    <source>
        <strain evidence="3 4">Kim37-2</strain>
    </source>
</reference>
<protein>
    <submittedName>
        <fullName evidence="3">Uncharacterized protein</fullName>
    </submittedName>
</protein>
<accession>A0ABM8B847</accession>
<dbReference type="Proteomes" id="UP001321766">
    <property type="component" value="Chromosome"/>
</dbReference>
<keyword evidence="4" id="KW-1185">Reference proteome</keyword>
<feature type="region of interest" description="Disordered" evidence="1">
    <location>
        <begin position="1"/>
        <end position="97"/>
    </location>
</feature>
<feature type="compositionally biased region" description="Low complexity" evidence="1">
    <location>
        <begin position="53"/>
        <end position="67"/>
    </location>
</feature>
<name>A0ABM8B847_9BIFI</name>
<proteinExistence type="predicted"/>
<feature type="compositionally biased region" description="Polar residues" evidence="1">
    <location>
        <begin position="27"/>
        <end position="49"/>
    </location>
</feature>
<sequence length="378" mass="40516">MSEQEKFGDTDQEQQAQPQETQPIASEQENTEQVNPEQTSAPTAGTGEQETLPAGQPQAGQAQGNEQPQPPVNATPGVPQGVAGAMPPAAFGQSDGMGQPVDAVQAVERATKKRSAIVAIVVVIVAVIVATLLVLKPWGIKPADYKDAAQAVSQLQEQKTLVSDQLTKVYRKASTSDKAMNSQDTAGLKSAIEKFDKESAGLANLKALKDKDVNNQYQAYLQKSKAYSKYVEGLVESAPAFSKAASKCGNTPKYSSSAETDKYLKSVESFVDGCKTGLQESAKAPNKSIADYTSKAADTMSKLQDVLKQMTDMLGSINESNLDASISKMSDLQDQAQELEEDAPDFSEFTSKLKDEDDKASPDQALKDLRRVLNDKAK</sequence>
<feature type="region of interest" description="Disordered" evidence="1">
    <location>
        <begin position="330"/>
        <end position="378"/>
    </location>
</feature>
<evidence type="ECO:0000256" key="1">
    <source>
        <dbReference type="SAM" id="MobiDB-lite"/>
    </source>
</evidence>
<keyword evidence="2" id="KW-0472">Membrane</keyword>
<feature type="transmembrane region" description="Helical" evidence="2">
    <location>
        <begin position="116"/>
        <end position="135"/>
    </location>
</feature>
<evidence type="ECO:0000313" key="3">
    <source>
        <dbReference type="EMBL" id="BDR52920.1"/>
    </source>
</evidence>
<dbReference type="EMBL" id="AP026798">
    <property type="protein sequence ID" value="BDR52920.1"/>
    <property type="molecule type" value="Genomic_DNA"/>
</dbReference>
<gene>
    <name evidence="3" type="ORF">KIM372_08270</name>
</gene>
<feature type="compositionally biased region" description="Low complexity" evidence="1">
    <location>
        <begin position="13"/>
        <end position="25"/>
    </location>
</feature>
<feature type="compositionally biased region" description="Basic and acidic residues" evidence="1">
    <location>
        <begin position="351"/>
        <end position="378"/>
    </location>
</feature>